<feature type="compositionally biased region" description="Low complexity" evidence="1">
    <location>
        <begin position="163"/>
        <end position="175"/>
    </location>
</feature>
<feature type="compositionally biased region" description="Polar residues" evidence="1">
    <location>
        <begin position="144"/>
        <end position="161"/>
    </location>
</feature>
<sequence length="209" mass="24328">MESEKPFSDFILQPERSLRLSHRPRRIENVKIDSAFFWTMMVIVLICIGCITCCVILKLISNRRSIRRKLRSYGIVIGEASVANVKENNIDIQSERKKILRTRIHSAQAPRRRIRNSHRARRDSRRSRQSRQSRYNNLPAYGNYSPNVLTPIQRNSRQRATGSRASPRFSSSPKSNRSRKSALPILNPSQPCDLSYLPMINLRHNNYLI</sequence>
<keyword evidence="4" id="KW-1185">Reference proteome</keyword>
<dbReference type="EMBL" id="CAMPGE010023141">
    <property type="protein sequence ID" value="CAI2381114.1"/>
    <property type="molecule type" value="Genomic_DNA"/>
</dbReference>
<feature type="compositionally biased region" description="Basic residues" evidence="1">
    <location>
        <begin position="101"/>
        <end position="131"/>
    </location>
</feature>
<keyword evidence="2" id="KW-1133">Transmembrane helix</keyword>
<feature type="transmembrane region" description="Helical" evidence="2">
    <location>
        <begin position="35"/>
        <end position="60"/>
    </location>
</feature>
<dbReference type="AlphaFoldDB" id="A0AAD1XYF6"/>
<name>A0AAD1XYF6_EUPCR</name>
<proteinExistence type="predicted"/>
<keyword evidence="2" id="KW-0812">Transmembrane</keyword>
<organism evidence="3 4">
    <name type="scientific">Euplotes crassus</name>
    <dbReference type="NCBI Taxonomy" id="5936"/>
    <lineage>
        <taxon>Eukaryota</taxon>
        <taxon>Sar</taxon>
        <taxon>Alveolata</taxon>
        <taxon>Ciliophora</taxon>
        <taxon>Intramacronucleata</taxon>
        <taxon>Spirotrichea</taxon>
        <taxon>Hypotrichia</taxon>
        <taxon>Euplotida</taxon>
        <taxon>Euplotidae</taxon>
        <taxon>Moneuplotes</taxon>
    </lineage>
</organism>
<keyword evidence="2" id="KW-0472">Membrane</keyword>
<evidence type="ECO:0000313" key="4">
    <source>
        <dbReference type="Proteomes" id="UP001295684"/>
    </source>
</evidence>
<comment type="caution">
    <text evidence="3">The sequence shown here is derived from an EMBL/GenBank/DDBJ whole genome shotgun (WGS) entry which is preliminary data.</text>
</comment>
<evidence type="ECO:0000313" key="3">
    <source>
        <dbReference type="EMBL" id="CAI2381114.1"/>
    </source>
</evidence>
<feature type="region of interest" description="Disordered" evidence="1">
    <location>
        <begin position="101"/>
        <end position="188"/>
    </location>
</feature>
<protein>
    <submittedName>
        <fullName evidence="3">Uncharacterized protein</fullName>
    </submittedName>
</protein>
<evidence type="ECO:0000256" key="1">
    <source>
        <dbReference type="SAM" id="MobiDB-lite"/>
    </source>
</evidence>
<gene>
    <name evidence="3" type="ORF">ECRASSUSDP1_LOCUS22560</name>
</gene>
<dbReference type="Proteomes" id="UP001295684">
    <property type="component" value="Unassembled WGS sequence"/>
</dbReference>
<reference evidence="3" key="1">
    <citation type="submission" date="2023-07" db="EMBL/GenBank/DDBJ databases">
        <authorList>
            <consortium name="AG Swart"/>
            <person name="Singh M."/>
            <person name="Singh A."/>
            <person name="Seah K."/>
            <person name="Emmerich C."/>
        </authorList>
    </citation>
    <scope>NUCLEOTIDE SEQUENCE</scope>
    <source>
        <strain evidence="3">DP1</strain>
    </source>
</reference>
<accession>A0AAD1XYF6</accession>
<evidence type="ECO:0000256" key="2">
    <source>
        <dbReference type="SAM" id="Phobius"/>
    </source>
</evidence>